<evidence type="ECO:0000313" key="2">
    <source>
        <dbReference type="Proteomes" id="UP001213799"/>
    </source>
</evidence>
<dbReference type="EMBL" id="JAQJAE010000003">
    <property type="protein sequence ID" value="KAJ5603871.1"/>
    <property type="molecule type" value="Genomic_DNA"/>
</dbReference>
<dbReference type="RefSeq" id="XP_056753669.1">
    <property type="nucleotide sequence ID" value="XM_056897884.1"/>
</dbReference>
<accession>A0AAD6E8R6</accession>
<organism evidence="1 2">
    <name type="scientific">Penicillium hordei</name>
    <dbReference type="NCBI Taxonomy" id="40994"/>
    <lineage>
        <taxon>Eukaryota</taxon>
        <taxon>Fungi</taxon>
        <taxon>Dikarya</taxon>
        <taxon>Ascomycota</taxon>
        <taxon>Pezizomycotina</taxon>
        <taxon>Eurotiomycetes</taxon>
        <taxon>Eurotiomycetidae</taxon>
        <taxon>Eurotiales</taxon>
        <taxon>Aspergillaceae</taxon>
        <taxon>Penicillium</taxon>
    </lineage>
</organism>
<dbReference type="Proteomes" id="UP001213799">
    <property type="component" value="Unassembled WGS sequence"/>
</dbReference>
<keyword evidence="2" id="KW-1185">Reference proteome</keyword>
<proteinExistence type="predicted"/>
<evidence type="ECO:0000313" key="1">
    <source>
        <dbReference type="EMBL" id="KAJ5603871.1"/>
    </source>
</evidence>
<dbReference type="AlphaFoldDB" id="A0AAD6E8R6"/>
<sequence length="63" mass="7403">MYIQFFKDNRPHSEQIIDGELLQTLHYEILGEFQNLPGLHHAEEKPIMWTLFVYAAVRQCGSV</sequence>
<reference evidence="1" key="2">
    <citation type="submission" date="2023-01" db="EMBL/GenBank/DDBJ databases">
        <authorList>
            <person name="Petersen C."/>
        </authorList>
    </citation>
    <scope>NUCLEOTIDE SEQUENCE</scope>
    <source>
        <strain evidence="1">IBT 12815</strain>
    </source>
</reference>
<name>A0AAD6E8R6_9EURO</name>
<protein>
    <submittedName>
        <fullName evidence="1">Uncharacterized protein</fullName>
    </submittedName>
</protein>
<dbReference type="GeneID" id="81588126"/>
<reference evidence="1" key="1">
    <citation type="journal article" date="2023" name="IMA Fungus">
        <title>Comparative genomic study of the Penicillium genus elucidates a diverse pangenome and 15 lateral gene transfer events.</title>
        <authorList>
            <person name="Petersen C."/>
            <person name="Sorensen T."/>
            <person name="Nielsen M.R."/>
            <person name="Sondergaard T.E."/>
            <person name="Sorensen J.L."/>
            <person name="Fitzpatrick D.A."/>
            <person name="Frisvad J.C."/>
            <person name="Nielsen K.L."/>
        </authorList>
    </citation>
    <scope>NUCLEOTIDE SEQUENCE</scope>
    <source>
        <strain evidence="1">IBT 12815</strain>
    </source>
</reference>
<comment type="caution">
    <text evidence="1">The sequence shown here is derived from an EMBL/GenBank/DDBJ whole genome shotgun (WGS) entry which is preliminary data.</text>
</comment>
<gene>
    <name evidence="1" type="ORF">N7537_006827</name>
</gene>